<keyword evidence="4" id="KW-0813">Transport</keyword>
<keyword evidence="8 13" id="KW-0472">Membrane</keyword>
<reference evidence="14" key="1">
    <citation type="submission" date="2020-01" db="EMBL/GenBank/DDBJ databases">
        <title>Genome Sequencing of Three Apophysomyces-Like Fungal Strains Confirms a Novel Fungal Genus in the Mucoromycota with divergent Burkholderia-like Endosymbiotic Bacteria.</title>
        <authorList>
            <person name="Stajich J.E."/>
            <person name="Macias A.M."/>
            <person name="Carter-House D."/>
            <person name="Lovett B."/>
            <person name="Kasson L.R."/>
            <person name="Berry K."/>
            <person name="Grigoriev I."/>
            <person name="Chang Y."/>
            <person name="Spatafora J."/>
            <person name="Kasson M.T."/>
        </authorList>
    </citation>
    <scope>NUCLEOTIDE SEQUENCE</scope>
    <source>
        <strain evidence="14">NRRL A-21654</strain>
    </source>
</reference>
<evidence type="ECO:0000256" key="13">
    <source>
        <dbReference type="SAM" id="Phobius"/>
    </source>
</evidence>
<gene>
    <name evidence="14" type="ORF">EC973_008423</name>
</gene>
<evidence type="ECO:0000256" key="9">
    <source>
        <dbReference type="ARBA" id="ARBA00023228"/>
    </source>
</evidence>
<name>A0A8H7BNN6_9FUNG</name>
<feature type="region of interest" description="Disordered" evidence="12">
    <location>
        <begin position="450"/>
        <end position="480"/>
    </location>
</feature>
<feature type="transmembrane region" description="Helical" evidence="13">
    <location>
        <begin position="121"/>
        <end position="143"/>
    </location>
</feature>
<dbReference type="AlphaFoldDB" id="A0A8H7BNN6"/>
<evidence type="ECO:0000256" key="7">
    <source>
        <dbReference type="ARBA" id="ARBA00022989"/>
    </source>
</evidence>
<evidence type="ECO:0000256" key="4">
    <source>
        <dbReference type="ARBA" id="ARBA00022448"/>
    </source>
</evidence>
<feature type="transmembrane region" description="Helical" evidence="13">
    <location>
        <begin position="38"/>
        <end position="64"/>
    </location>
</feature>
<dbReference type="InterPro" id="IPR006876">
    <property type="entry name" value="LMBR1-like_membr_prot"/>
</dbReference>
<comment type="function">
    <text evidence="11">Probable lysosomal cobalamin transporter. Required to export cobalamin from lysosomes allowing its conversion to cofactors.</text>
</comment>
<dbReference type="Proteomes" id="UP000605846">
    <property type="component" value="Unassembled WGS sequence"/>
</dbReference>
<keyword evidence="5" id="KW-0846">Cobalamin</keyword>
<dbReference type="OrthoDB" id="73273at2759"/>
<keyword evidence="15" id="KW-1185">Reference proteome</keyword>
<comment type="caution">
    <text evidence="14">The sequence shown here is derived from an EMBL/GenBank/DDBJ whole genome shotgun (WGS) entry which is preliminary data.</text>
</comment>
<evidence type="ECO:0000256" key="12">
    <source>
        <dbReference type="SAM" id="MobiDB-lite"/>
    </source>
</evidence>
<dbReference type="GO" id="GO:0072665">
    <property type="term" value="P:protein localization to vacuole"/>
    <property type="evidence" value="ECO:0007669"/>
    <property type="project" value="TreeGrafter"/>
</dbReference>
<feature type="transmembrane region" description="Helical" evidence="13">
    <location>
        <begin position="85"/>
        <end position="115"/>
    </location>
</feature>
<evidence type="ECO:0000256" key="8">
    <source>
        <dbReference type="ARBA" id="ARBA00023136"/>
    </source>
</evidence>
<dbReference type="PANTHER" id="PTHR16130">
    <property type="entry name" value="LYSOSOMAL COBALAMIN TRANSPORTER-RELATED"/>
    <property type="match status" value="1"/>
</dbReference>
<comment type="subcellular location">
    <subcellularLocation>
        <location evidence="1">Lysosome membrane</location>
        <topology evidence="1">Multi-pass membrane protein</topology>
    </subcellularLocation>
</comment>
<protein>
    <recommendedName>
        <fullName evidence="3">Probable lysosomal cobalamin transporter</fullName>
    </recommendedName>
</protein>
<evidence type="ECO:0000313" key="15">
    <source>
        <dbReference type="Proteomes" id="UP000605846"/>
    </source>
</evidence>
<organism evidence="14 15">
    <name type="scientific">Apophysomyces ossiformis</name>
    <dbReference type="NCBI Taxonomy" id="679940"/>
    <lineage>
        <taxon>Eukaryota</taxon>
        <taxon>Fungi</taxon>
        <taxon>Fungi incertae sedis</taxon>
        <taxon>Mucoromycota</taxon>
        <taxon>Mucoromycotina</taxon>
        <taxon>Mucoromycetes</taxon>
        <taxon>Mucorales</taxon>
        <taxon>Mucorineae</taxon>
        <taxon>Mucoraceae</taxon>
        <taxon>Apophysomyces</taxon>
    </lineage>
</organism>
<dbReference type="InterPro" id="IPR050854">
    <property type="entry name" value="LMBD1_LysCbl_Transport"/>
</dbReference>
<feature type="transmembrane region" description="Helical" evidence="13">
    <location>
        <begin position="164"/>
        <end position="183"/>
    </location>
</feature>
<evidence type="ECO:0000256" key="6">
    <source>
        <dbReference type="ARBA" id="ARBA00022692"/>
    </source>
</evidence>
<keyword evidence="10" id="KW-0170">Cobalt</keyword>
<feature type="transmembrane region" description="Helical" evidence="13">
    <location>
        <begin position="7"/>
        <end position="26"/>
    </location>
</feature>
<evidence type="ECO:0000313" key="14">
    <source>
        <dbReference type="EMBL" id="KAF7726822.1"/>
    </source>
</evidence>
<keyword evidence="6 13" id="KW-0812">Transmembrane</keyword>
<evidence type="ECO:0000256" key="2">
    <source>
        <dbReference type="ARBA" id="ARBA00009901"/>
    </source>
</evidence>
<feature type="transmembrane region" description="Helical" evidence="13">
    <location>
        <begin position="420"/>
        <end position="441"/>
    </location>
</feature>
<dbReference type="GO" id="GO:0005774">
    <property type="term" value="C:vacuolar membrane"/>
    <property type="evidence" value="ECO:0007669"/>
    <property type="project" value="TreeGrafter"/>
</dbReference>
<feature type="transmembrane region" description="Helical" evidence="13">
    <location>
        <begin position="291"/>
        <end position="312"/>
    </location>
</feature>
<sequence length="480" mass="54142">MLPVVGITWAIYGIVSVLLLLFSSWFTEYYRSKQHHQVHATVVTVAATTIALMTNALLPMDAFFVSWTVDRDQGLKKPWANKDTIYWMMLSVQVVYYVLYCLIAVFCFFVIPAAFLGATGWAMIPVALALVLLLIGLFTKPAIPPYVDLGWYQHLLSESNGEKAIAFVIGCLFLLGIVVYVVYTAPGLSLLPLDLIRHRRKLDRTKQNLESREGNVRQQQQAIKAKYAGTNEALSLRDSRALENLEDEERIDKLIFSVCGRKCGYILSQPDLVNPVNVVLRTMEQVFPLNYVLVAGWIIYVYLATMAGLQWIGIRFLWATLYRLRRGATEPRGLLFSAMILTLGLLALNYSMISVIAPGYSHFGNQVYCNYTEGGRRDCTDHGDLIVPCDIYGPTDICTPTVSSTLIDRMTIQVPFFGWFFYYGQWVFIGTFILGFLLALFKPLLSHGQGQEEEEEGEEQERQGLVNHSDNHVYGSGSNE</sequence>
<comment type="similarity">
    <text evidence="2">Belongs to the LIMR family. LMBRD1 subfamily.</text>
</comment>
<accession>A0A8H7BNN6</accession>
<evidence type="ECO:0000256" key="1">
    <source>
        <dbReference type="ARBA" id="ARBA00004155"/>
    </source>
</evidence>
<evidence type="ECO:0000256" key="10">
    <source>
        <dbReference type="ARBA" id="ARBA00023285"/>
    </source>
</evidence>
<dbReference type="Pfam" id="PF04791">
    <property type="entry name" value="LMBR1"/>
    <property type="match status" value="1"/>
</dbReference>
<proteinExistence type="inferred from homology"/>
<evidence type="ECO:0000256" key="11">
    <source>
        <dbReference type="ARBA" id="ARBA00025515"/>
    </source>
</evidence>
<dbReference type="EMBL" id="JABAYA010000071">
    <property type="protein sequence ID" value="KAF7726822.1"/>
    <property type="molecule type" value="Genomic_DNA"/>
</dbReference>
<evidence type="ECO:0000256" key="5">
    <source>
        <dbReference type="ARBA" id="ARBA00022628"/>
    </source>
</evidence>
<evidence type="ECO:0000256" key="3">
    <source>
        <dbReference type="ARBA" id="ARBA00017088"/>
    </source>
</evidence>
<keyword evidence="9" id="KW-0458">Lysosome</keyword>
<dbReference type="PANTHER" id="PTHR16130:SF2">
    <property type="entry name" value="LYSOSOMAL COBALAMIN TRANSPORT ESCORT PROTEIN LMBD1"/>
    <property type="match status" value="1"/>
</dbReference>
<feature type="transmembrane region" description="Helical" evidence="13">
    <location>
        <begin position="333"/>
        <end position="353"/>
    </location>
</feature>
<keyword evidence="7 13" id="KW-1133">Transmembrane helix</keyword>
<dbReference type="GO" id="GO:0031419">
    <property type="term" value="F:cobalamin binding"/>
    <property type="evidence" value="ECO:0007669"/>
    <property type="project" value="UniProtKB-KW"/>
</dbReference>